<keyword evidence="2" id="KW-1133">Transmembrane helix</keyword>
<evidence type="ECO:0000256" key="2">
    <source>
        <dbReference type="SAM" id="Phobius"/>
    </source>
</evidence>
<dbReference type="Pfam" id="PF13462">
    <property type="entry name" value="Thioredoxin_4"/>
    <property type="match status" value="1"/>
</dbReference>
<dbReference type="InterPro" id="IPR013766">
    <property type="entry name" value="Thioredoxin_domain"/>
</dbReference>
<dbReference type="RefSeq" id="WP_187725726.1">
    <property type="nucleotide sequence ID" value="NZ_CP060783.1"/>
</dbReference>
<feature type="region of interest" description="Disordered" evidence="1">
    <location>
        <begin position="240"/>
        <end position="261"/>
    </location>
</feature>
<keyword evidence="5" id="KW-1185">Reference proteome</keyword>
<feature type="domain" description="Thioredoxin" evidence="3">
    <location>
        <begin position="44"/>
        <end position="237"/>
    </location>
</feature>
<keyword evidence="2" id="KW-0812">Transmembrane</keyword>
<dbReference type="KEGG" id="daer:H9K75_10500"/>
<name>A0A7H0GPI1_9BURK</name>
<gene>
    <name evidence="4" type="ORF">H9K75_10500</name>
</gene>
<dbReference type="PROSITE" id="PS51352">
    <property type="entry name" value="THIOREDOXIN_2"/>
    <property type="match status" value="1"/>
</dbReference>
<dbReference type="InterPro" id="IPR012336">
    <property type="entry name" value="Thioredoxin-like_fold"/>
</dbReference>
<dbReference type="SUPFAM" id="SSF52833">
    <property type="entry name" value="Thioredoxin-like"/>
    <property type="match status" value="1"/>
</dbReference>
<feature type="transmembrane region" description="Helical" evidence="2">
    <location>
        <begin position="25"/>
        <end position="43"/>
    </location>
</feature>
<dbReference type="EMBL" id="CP060783">
    <property type="protein sequence ID" value="QNP50197.1"/>
    <property type="molecule type" value="Genomic_DNA"/>
</dbReference>
<evidence type="ECO:0000313" key="4">
    <source>
        <dbReference type="EMBL" id="QNP50197.1"/>
    </source>
</evidence>
<protein>
    <submittedName>
        <fullName evidence="4">Thioredoxin domain-containing protein</fullName>
    </submittedName>
</protein>
<organism evidence="4 5">
    <name type="scientific">Diaphorobacter aerolatus</name>
    <dbReference type="NCBI Taxonomy" id="1288495"/>
    <lineage>
        <taxon>Bacteria</taxon>
        <taxon>Pseudomonadati</taxon>
        <taxon>Pseudomonadota</taxon>
        <taxon>Betaproteobacteria</taxon>
        <taxon>Burkholderiales</taxon>
        <taxon>Comamonadaceae</taxon>
        <taxon>Diaphorobacter</taxon>
    </lineage>
</organism>
<dbReference type="Gene3D" id="3.40.30.10">
    <property type="entry name" value="Glutaredoxin"/>
    <property type="match status" value="1"/>
</dbReference>
<dbReference type="InterPro" id="IPR036249">
    <property type="entry name" value="Thioredoxin-like_sf"/>
</dbReference>
<evidence type="ECO:0000313" key="5">
    <source>
        <dbReference type="Proteomes" id="UP000516028"/>
    </source>
</evidence>
<dbReference type="CDD" id="cd02972">
    <property type="entry name" value="DsbA_family"/>
    <property type="match status" value="1"/>
</dbReference>
<evidence type="ECO:0000256" key="1">
    <source>
        <dbReference type="SAM" id="MobiDB-lite"/>
    </source>
</evidence>
<evidence type="ECO:0000259" key="3">
    <source>
        <dbReference type="PROSITE" id="PS51352"/>
    </source>
</evidence>
<accession>A0A7H0GPI1</accession>
<sequence length="261" mass="28315">MAPKRPSIPIQVQAFRRRPRRWPRWHWAVAAGLVGVPLIWFMFRSPGEPAPQPAAPVSAASIEQLTGPLWRLGSPEARFSIIFYADLECPYCKSYSPQLRQWIDTHQDVSLQWHHLPLSIHEPAASQEARLVECAGQAGGHEAFWAAVQWVYAHTRSDGQGVPNLEAFPGMSKALKTCMSGEESARIVQAQAGEATASGITATPSLRLVDRTSGRSLVLPGPVPGDSLLSAIDMLATNDPAEAKATVSPDTPASAEDDTPR</sequence>
<proteinExistence type="predicted"/>
<dbReference type="AlphaFoldDB" id="A0A7H0GPI1"/>
<keyword evidence="2" id="KW-0472">Membrane</keyword>
<reference evidence="4 5" key="1">
    <citation type="submission" date="2020-08" db="EMBL/GenBank/DDBJ databases">
        <title>Genome sequence of Diaphorobacter aerolatus KACC 16536T.</title>
        <authorList>
            <person name="Hyun D.-W."/>
            <person name="Bae J.-W."/>
        </authorList>
    </citation>
    <scope>NUCLEOTIDE SEQUENCE [LARGE SCALE GENOMIC DNA]</scope>
    <source>
        <strain evidence="4 5">KACC 16536</strain>
    </source>
</reference>
<dbReference type="Proteomes" id="UP000516028">
    <property type="component" value="Chromosome"/>
</dbReference>